<sequence>MTNNTVQNNTPVLYILVTASDGVFITSSSFFRPKLPLPISETKEDCETLLNSWIASKKAVAFRWNSTSKTEWNLFSYSKDFTHGDGQHIFKSGVVNCFSESSKEISAERNKLLLELHGKELLKTTVGKRAYSYPTLKCPTPGIRKSPRKSVNVPSVQQSKEVSAVKQKTVPVKSKSTSLAKPKAAVSDFMQAAWDEAFSIKDEKGSVTTMAVLPTTQINKAIGTRLLACHTHLKKKKNPQSQEEHE</sequence>
<evidence type="ECO:0000313" key="3">
    <source>
        <dbReference type="EMBL" id="EFX62577.1"/>
    </source>
</evidence>
<keyword evidence="2" id="KW-0812">Transmembrane</keyword>
<reference evidence="3 4" key="1">
    <citation type="journal article" date="2011" name="Science">
        <title>The ecoresponsive genome of Daphnia pulex.</title>
        <authorList>
            <person name="Colbourne J.K."/>
            <person name="Pfrender M.E."/>
            <person name="Gilbert D."/>
            <person name="Thomas W.K."/>
            <person name="Tucker A."/>
            <person name="Oakley T.H."/>
            <person name="Tokishita S."/>
            <person name="Aerts A."/>
            <person name="Arnold G.J."/>
            <person name="Basu M.K."/>
            <person name="Bauer D.J."/>
            <person name="Caceres C.E."/>
            <person name="Carmel L."/>
            <person name="Casola C."/>
            <person name="Choi J.H."/>
            <person name="Detter J.C."/>
            <person name="Dong Q."/>
            <person name="Dusheyko S."/>
            <person name="Eads B.D."/>
            <person name="Frohlich T."/>
            <person name="Geiler-Samerotte K.A."/>
            <person name="Gerlach D."/>
            <person name="Hatcher P."/>
            <person name="Jogdeo S."/>
            <person name="Krijgsveld J."/>
            <person name="Kriventseva E.V."/>
            <person name="Kultz D."/>
            <person name="Laforsch C."/>
            <person name="Lindquist E."/>
            <person name="Lopez J."/>
            <person name="Manak J.R."/>
            <person name="Muller J."/>
            <person name="Pangilinan J."/>
            <person name="Patwardhan R.P."/>
            <person name="Pitluck S."/>
            <person name="Pritham E.J."/>
            <person name="Rechtsteiner A."/>
            <person name="Rho M."/>
            <person name="Rogozin I.B."/>
            <person name="Sakarya O."/>
            <person name="Salamov A."/>
            <person name="Schaack S."/>
            <person name="Shapiro H."/>
            <person name="Shiga Y."/>
            <person name="Skalitzky C."/>
            <person name="Smith Z."/>
            <person name="Souvorov A."/>
            <person name="Sung W."/>
            <person name="Tang Z."/>
            <person name="Tsuchiya D."/>
            <person name="Tu H."/>
            <person name="Vos H."/>
            <person name="Wang M."/>
            <person name="Wolf Y.I."/>
            <person name="Yamagata H."/>
            <person name="Yamada T."/>
            <person name="Ye Y."/>
            <person name="Shaw J.R."/>
            <person name="Andrews J."/>
            <person name="Crease T.J."/>
            <person name="Tang H."/>
            <person name="Lucas S.M."/>
            <person name="Robertson H.M."/>
            <person name="Bork P."/>
            <person name="Koonin E.V."/>
            <person name="Zdobnov E.M."/>
            <person name="Grigoriev I.V."/>
            <person name="Lynch M."/>
            <person name="Boore J.L."/>
        </authorList>
    </citation>
    <scope>NUCLEOTIDE SEQUENCE [LARGE SCALE GENOMIC DNA]</scope>
</reference>
<keyword evidence="2" id="KW-0472">Membrane</keyword>
<feature type="region of interest" description="Disordered" evidence="1">
    <location>
        <begin position="141"/>
        <end position="164"/>
    </location>
</feature>
<name>E9I0A3_DAPPU</name>
<evidence type="ECO:0000313" key="4">
    <source>
        <dbReference type="Proteomes" id="UP000000305"/>
    </source>
</evidence>
<proteinExistence type="predicted"/>
<organism evidence="3 4">
    <name type="scientific">Daphnia pulex</name>
    <name type="common">Water flea</name>
    <dbReference type="NCBI Taxonomy" id="6669"/>
    <lineage>
        <taxon>Eukaryota</taxon>
        <taxon>Metazoa</taxon>
        <taxon>Ecdysozoa</taxon>
        <taxon>Arthropoda</taxon>
        <taxon>Crustacea</taxon>
        <taxon>Branchiopoda</taxon>
        <taxon>Diplostraca</taxon>
        <taxon>Cladocera</taxon>
        <taxon>Anomopoda</taxon>
        <taxon>Daphniidae</taxon>
        <taxon>Daphnia</taxon>
    </lineage>
</organism>
<dbReference type="Proteomes" id="UP000000305">
    <property type="component" value="Unassembled WGS sequence"/>
</dbReference>
<dbReference type="OrthoDB" id="6395555at2759"/>
<dbReference type="EMBL" id="GL733504">
    <property type="protein sequence ID" value="EFX62577.1"/>
    <property type="molecule type" value="Genomic_DNA"/>
</dbReference>
<keyword evidence="2" id="KW-1133">Transmembrane helix</keyword>
<dbReference type="HOGENOM" id="CLU_1130064_0_0_1"/>
<evidence type="ECO:0000256" key="2">
    <source>
        <dbReference type="SAM" id="Phobius"/>
    </source>
</evidence>
<dbReference type="AlphaFoldDB" id="E9I0A3"/>
<dbReference type="InParanoid" id="E9I0A3"/>
<keyword evidence="4" id="KW-1185">Reference proteome</keyword>
<feature type="transmembrane region" description="Helical" evidence="2">
    <location>
        <begin position="12"/>
        <end position="31"/>
    </location>
</feature>
<accession>E9I0A3</accession>
<evidence type="ECO:0000256" key="1">
    <source>
        <dbReference type="SAM" id="MobiDB-lite"/>
    </source>
</evidence>
<protein>
    <submittedName>
        <fullName evidence="3">Uncharacterized protein</fullName>
    </submittedName>
</protein>
<feature type="compositionally biased region" description="Polar residues" evidence="1">
    <location>
        <begin position="152"/>
        <end position="161"/>
    </location>
</feature>
<dbReference type="KEGG" id="dpx:DAPPUDRAFT_336761"/>
<gene>
    <name evidence="3" type="ORF">DAPPUDRAFT_336761</name>
</gene>